<dbReference type="Proteomes" id="UP000535437">
    <property type="component" value="Unassembled WGS sequence"/>
</dbReference>
<accession>A0A7Z0GLL4</accession>
<dbReference type="RefSeq" id="WP_179541170.1">
    <property type="nucleotide sequence ID" value="NZ_BAAALL010000002.1"/>
</dbReference>
<feature type="region of interest" description="Disordered" evidence="1">
    <location>
        <begin position="85"/>
        <end position="104"/>
    </location>
</feature>
<keyword evidence="2" id="KW-0472">Membrane</keyword>
<gene>
    <name evidence="3" type="ORF">HNR09_001135</name>
</gene>
<keyword evidence="2" id="KW-1133">Transmembrane helix</keyword>
<sequence length="104" mass="11261">MSSSEQHRRVMVRPTPRLVPFLVAGVVVAFVAAVVVVLVSGSAEDYTVAGNIGYLTFALSLPGLALAALSWLLLERRSRRLTRTYRAVPADPAPSERTDENGPR</sequence>
<evidence type="ECO:0000313" key="3">
    <source>
        <dbReference type="EMBL" id="NYJ77724.1"/>
    </source>
</evidence>
<evidence type="ECO:0000256" key="1">
    <source>
        <dbReference type="SAM" id="MobiDB-lite"/>
    </source>
</evidence>
<keyword evidence="2" id="KW-0812">Transmembrane</keyword>
<evidence type="ECO:0000313" key="4">
    <source>
        <dbReference type="Proteomes" id="UP000535437"/>
    </source>
</evidence>
<feature type="compositionally biased region" description="Basic and acidic residues" evidence="1">
    <location>
        <begin position="94"/>
        <end position="104"/>
    </location>
</feature>
<protein>
    <submittedName>
        <fullName evidence="3">Uncharacterized protein</fullName>
    </submittedName>
</protein>
<comment type="caution">
    <text evidence="3">The sequence shown here is derived from an EMBL/GenBank/DDBJ whole genome shotgun (WGS) entry which is preliminary data.</text>
</comment>
<proteinExistence type="predicted"/>
<name>A0A7Z0GLL4_9MICC</name>
<evidence type="ECO:0000256" key="2">
    <source>
        <dbReference type="SAM" id="Phobius"/>
    </source>
</evidence>
<feature type="transmembrane region" description="Helical" evidence="2">
    <location>
        <begin position="21"/>
        <end position="40"/>
    </location>
</feature>
<reference evidence="3 4" key="1">
    <citation type="submission" date="2020-07" db="EMBL/GenBank/DDBJ databases">
        <title>Sequencing the genomes of 1000 actinobacteria strains.</title>
        <authorList>
            <person name="Klenk H.-P."/>
        </authorList>
    </citation>
    <scope>NUCLEOTIDE SEQUENCE [LARGE SCALE GENOMIC DNA]</scope>
    <source>
        <strain evidence="3 4">DSM 15475</strain>
    </source>
</reference>
<keyword evidence="4" id="KW-1185">Reference proteome</keyword>
<dbReference type="EMBL" id="JACCFY010000001">
    <property type="protein sequence ID" value="NYJ77724.1"/>
    <property type="molecule type" value="Genomic_DNA"/>
</dbReference>
<feature type="transmembrane region" description="Helical" evidence="2">
    <location>
        <begin position="52"/>
        <end position="74"/>
    </location>
</feature>
<dbReference type="AlphaFoldDB" id="A0A7Z0GLL4"/>
<organism evidence="3 4">
    <name type="scientific">Nesterenkonia xinjiangensis</name>
    <dbReference type="NCBI Taxonomy" id="225327"/>
    <lineage>
        <taxon>Bacteria</taxon>
        <taxon>Bacillati</taxon>
        <taxon>Actinomycetota</taxon>
        <taxon>Actinomycetes</taxon>
        <taxon>Micrococcales</taxon>
        <taxon>Micrococcaceae</taxon>
        <taxon>Nesterenkonia</taxon>
    </lineage>
</organism>